<dbReference type="PANTHER" id="PTHR46230:SF7">
    <property type="entry name" value="BOLA-LIKE PROTEIN 1"/>
    <property type="match status" value="1"/>
</dbReference>
<dbReference type="Proteomes" id="UP001139353">
    <property type="component" value="Unassembled WGS sequence"/>
</dbReference>
<evidence type="ECO:0000256" key="1">
    <source>
        <dbReference type="RuleBase" id="RU003860"/>
    </source>
</evidence>
<dbReference type="Pfam" id="PF01722">
    <property type="entry name" value="BolA"/>
    <property type="match status" value="1"/>
</dbReference>
<dbReference type="Gene3D" id="3.30.300.90">
    <property type="entry name" value="BolA-like"/>
    <property type="match status" value="1"/>
</dbReference>
<proteinExistence type="inferred from homology"/>
<comment type="caution">
    <text evidence="2">The sequence shown here is derived from an EMBL/GenBank/DDBJ whole genome shotgun (WGS) entry which is preliminary data.</text>
</comment>
<dbReference type="InterPro" id="IPR036065">
    <property type="entry name" value="BolA-like_sf"/>
</dbReference>
<accession>A0A9X2C076</accession>
<dbReference type="AlphaFoldDB" id="A0A9X2C076"/>
<dbReference type="PIRSF" id="PIRSF003113">
    <property type="entry name" value="BolA"/>
    <property type="match status" value="1"/>
</dbReference>
<gene>
    <name evidence="2" type="ORF">LPC04_17175</name>
</gene>
<dbReference type="PANTHER" id="PTHR46230">
    <property type="match status" value="1"/>
</dbReference>
<name>A0A9X2C076_9BURK</name>
<comment type="similarity">
    <text evidence="1">Belongs to the BolA/IbaG family.</text>
</comment>
<evidence type="ECO:0000313" key="3">
    <source>
        <dbReference type="Proteomes" id="UP001139353"/>
    </source>
</evidence>
<reference evidence="2" key="1">
    <citation type="submission" date="2021-11" db="EMBL/GenBank/DDBJ databases">
        <title>BS-T2-15 a new species belonging to the Comamonadaceae family isolated from the soil of a French oak forest.</title>
        <authorList>
            <person name="Mieszkin S."/>
            <person name="Alain K."/>
        </authorList>
    </citation>
    <scope>NUCLEOTIDE SEQUENCE</scope>
    <source>
        <strain evidence="2">BS-T2-15</strain>
    </source>
</reference>
<evidence type="ECO:0000313" key="2">
    <source>
        <dbReference type="EMBL" id="MCK9687438.1"/>
    </source>
</evidence>
<dbReference type="RefSeq" id="WP_275683477.1">
    <property type="nucleotide sequence ID" value="NZ_JAJLJH010000004.1"/>
</dbReference>
<sequence length="90" mass="9716">MTAATLHDALTQALTERLQPVALELEDDSAAHAGHAGARSGAHFNLRIVSARFAGLPRVARHRLVYDALRPWMAEGVHALAIDARTPDEV</sequence>
<dbReference type="EMBL" id="JAJLJH010000004">
    <property type="protein sequence ID" value="MCK9687438.1"/>
    <property type="molecule type" value="Genomic_DNA"/>
</dbReference>
<dbReference type="SUPFAM" id="SSF82657">
    <property type="entry name" value="BolA-like"/>
    <property type="match status" value="1"/>
</dbReference>
<dbReference type="GO" id="GO:0016226">
    <property type="term" value="P:iron-sulfur cluster assembly"/>
    <property type="evidence" value="ECO:0007669"/>
    <property type="project" value="TreeGrafter"/>
</dbReference>
<keyword evidence="3" id="KW-1185">Reference proteome</keyword>
<organism evidence="2 3">
    <name type="scientific">Scleromatobacter humisilvae</name>
    <dbReference type="NCBI Taxonomy" id="2897159"/>
    <lineage>
        <taxon>Bacteria</taxon>
        <taxon>Pseudomonadati</taxon>
        <taxon>Pseudomonadota</taxon>
        <taxon>Betaproteobacteria</taxon>
        <taxon>Burkholderiales</taxon>
        <taxon>Sphaerotilaceae</taxon>
        <taxon>Scleromatobacter</taxon>
    </lineage>
</organism>
<dbReference type="InterPro" id="IPR002634">
    <property type="entry name" value="BolA"/>
</dbReference>
<protein>
    <submittedName>
        <fullName evidence="2">BolA family transcriptional regulator</fullName>
    </submittedName>
</protein>